<evidence type="ECO:0000313" key="1">
    <source>
        <dbReference type="EMBL" id="GAH06788.1"/>
    </source>
</evidence>
<sequence length="97" mass="10525">MSLLISAVGGITKLSELEIDAAKDWALKALTRIAGLDTSEPPVRGDLWDFDLENGADLIVRRLQAAEEGKVLCSRGPGKPPHWVWVWEEAGGTSNLD</sequence>
<protein>
    <submittedName>
        <fullName evidence="1">Uncharacterized protein</fullName>
    </submittedName>
</protein>
<comment type="caution">
    <text evidence="1">The sequence shown here is derived from an EMBL/GenBank/DDBJ whole genome shotgun (WGS) entry which is preliminary data.</text>
</comment>
<name>X1EDP5_9ZZZZ</name>
<accession>X1EDP5</accession>
<dbReference type="EMBL" id="BART01037337">
    <property type="protein sequence ID" value="GAH06788.1"/>
    <property type="molecule type" value="Genomic_DNA"/>
</dbReference>
<organism evidence="1">
    <name type="scientific">marine sediment metagenome</name>
    <dbReference type="NCBI Taxonomy" id="412755"/>
    <lineage>
        <taxon>unclassified sequences</taxon>
        <taxon>metagenomes</taxon>
        <taxon>ecological metagenomes</taxon>
    </lineage>
</organism>
<dbReference type="AlphaFoldDB" id="X1EDP5"/>
<gene>
    <name evidence="1" type="ORF">S01H4_62519</name>
</gene>
<feature type="non-terminal residue" evidence="1">
    <location>
        <position position="97"/>
    </location>
</feature>
<proteinExistence type="predicted"/>
<reference evidence="1" key="1">
    <citation type="journal article" date="2014" name="Front. Microbiol.">
        <title>High frequency of phylogenetically diverse reductive dehalogenase-homologous genes in deep subseafloor sedimentary metagenomes.</title>
        <authorList>
            <person name="Kawai M."/>
            <person name="Futagami T."/>
            <person name="Toyoda A."/>
            <person name="Takaki Y."/>
            <person name="Nishi S."/>
            <person name="Hori S."/>
            <person name="Arai W."/>
            <person name="Tsubouchi T."/>
            <person name="Morono Y."/>
            <person name="Uchiyama I."/>
            <person name="Ito T."/>
            <person name="Fujiyama A."/>
            <person name="Inagaki F."/>
            <person name="Takami H."/>
        </authorList>
    </citation>
    <scope>NUCLEOTIDE SEQUENCE</scope>
    <source>
        <strain evidence="1">Expedition CK06-06</strain>
    </source>
</reference>